<reference evidence="1" key="1">
    <citation type="submission" date="2014-01" db="EMBL/GenBank/DDBJ databases">
        <title>The genome of the white-rot fungus Pycnoporus cinnabarinus: a basidiomycete model with a versatile arsenal for lignocellulosic biomass breakdown.</title>
        <authorList>
            <person name="Levasseur A."/>
            <person name="Lomascolo A."/>
            <person name="Ruiz-Duenas F.J."/>
            <person name="Uzan E."/>
            <person name="Piumi F."/>
            <person name="Kues U."/>
            <person name="Ram A.F.J."/>
            <person name="Murat C."/>
            <person name="Haon M."/>
            <person name="Benoit I."/>
            <person name="Arfi Y."/>
            <person name="Chevret D."/>
            <person name="Drula E."/>
            <person name="Kwon M.J."/>
            <person name="Gouret P."/>
            <person name="Lesage-Meessen L."/>
            <person name="Lombard V."/>
            <person name="Mariette J."/>
            <person name="Noirot C."/>
            <person name="Park J."/>
            <person name="Patyshakuliyeva A."/>
            <person name="Wieneger R.A.B."/>
            <person name="Wosten H.A.B."/>
            <person name="Martin F."/>
            <person name="Coutinho P.M."/>
            <person name="de Vries R."/>
            <person name="Martinez A.T."/>
            <person name="Klopp C."/>
            <person name="Pontarotti P."/>
            <person name="Henrissat B."/>
            <person name="Record E."/>
        </authorList>
    </citation>
    <scope>NUCLEOTIDE SEQUENCE [LARGE SCALE GENOMIC DNA]</scope>
    <source>
        <strain evidence="1">BRFM137</strain>
    </source>
</reference>
<protein>
    <submittedName>
        <fullName evidence="1">Uncharacterized protein</fullName>
    </submittedName>
</protein>
<proteinExistence type="predicted"/>
<evidence type="ECO:0000313" key="1">
    <source>
        <dbReference type="EMBL" id="CDO68133.1"/>
    </source>
</evidence>
<dbReference type="EMBL" id="CCBP010000005">
    <property type="protein sequence ID" value="CDO68133.1"/>
    <property type="molecule type" value="Genomic_DNA"/>
</dbReference>
<dbReference type="OMA" id="ASYGIMM"/>
<dbReference type="AlphaFoldDB" id="A0A060S6W7"/>
<name>A0A060S6W7_PYCCI</name>
<organism evidence="1 2">
    <name type="scientific">Pycnoporus cinnabarinus</name>
    <name type="common">Cinnabar-red polypore</name>
    <name type="synonym">Trametes cinnabarina</name>
    <dbReference type="NCBI Taxonomy" id="5643"/>
    <lineage>
        <taxon>Eukaryota</taxon>
        <taxon>Fungi</taxon>
        <taxon>Dikarya</taxon>
        <taxon>Basidiomycota</taxon>
        <taxon>Agaricomycotina</taxon>
        <taxon>Agaricomycetes</taxon>
        <taxon>Polyporales</taxon>
        <taxon>Polyporaceae</taxon>
        <taxon>Trametes</taxon>
    </lineage>
</organism>
<comment type="caution">
    <text evidence="1">The sequence shown here is derived from an EMBL/GenBank/DDBJ whole genome shotgun (WGS) entry which is preliminary data.</text>
</comment>
<accession>A0A060S6W7</accession>
<dbReference type="OrthoDB" id="3065422at2759"/>
<keyword evidence="2" id="KW-1185">Reference proteome</keyword>
<sequence>MHTPLLDLLGQCAIPQSRALFVRALCDLAEKWQRADVAQAPDLFSDFIQWCTENRTAPALMDAIARYHSEREMNRRIHRYVVARLGLDRNHGRVLAASLPKHYVRRLDMPYPPSNYYVAESETIDGLWRHYFATQRQPDERKQRQAPHLLQPEKLVQTVGPGESCVLIDADDDSIVAVILRGASGTEDDSSSGFLDWATTTIKDGLKNRRHIRKEDPGLMIQMGYTAGQISVPCFNWVRNLVDPYALTPEQIASTDYANSCLFAAGWNIIRSSLPHAVTDDWVAFLCKHGLPVMDAGVGMEGLTGNYSIQFGDNTITFHDAELAPPTGMLNWNYAWAIHHEHQPHGHAIQWIISRSHGEAYGGHFYISAYGVRIINTSDTMIAWRPTDEHGTSLAQYSPNDPTPPFNQFGICYCTSQRLATVRRVYGNALRKALGDDVADVPFSKRKTAEDEAAAIAAEEFVQQLTAGVVFGH</sequence>
<dbReference type="Proteomes" id="UP000029665">
    <property type="component" value="Unassembled WGS sequence"/>
</dbReference>
<dbReference type="STRING" id="5643.A0A060S6W7"/>
<gene>
    <name evidence="1" type="ORF">BN946_scf185003.g5</name>
</gene>
<evidence type="ECO:0000313" key="2">
    <source>
        <dbReference type="Proteomes" id="UP000029665"/>
    </source>
</evidence>
<dbReference type="HOGENOM" id="CLU_531145_0_0_1"/>